<dbReference type="AlphaFoldDB" id="A0A1F5YY52"/>
<protein>
    <recommendedName>
        <fullName evidence="4">ABC transporter permease</fullName>
    </recommendedName>
</protein>
<dbReference type="Pfam" id="PF06182">
    <property type="entry name" value="ABC2_membrane_6"/>
    <property type="match status" value="1"/>
</dbReference>
<proteinExistence type="predicted"/>
<comment type="caution">
    <text evidence="2">The sequence shown here is derived from an EMBL/GenBank/DDBJ whole genome shotgun (WGS) entry which is preliminary data.</text>
</comment>
<feature type="transmembrane region" description="Helical" evidence="1">
    <location>
        <begin position="231"/>
        <end position="251"/>
    </location>
</feature>
<feature type="transmembrane region" description="Helical" evidence="1">
    <location>
        <begin position="205"/>
        <end position="225"/>
    </location>
</feature>
<feature type="transmembrane region" description="Helical" evidence="1">
    <location>
        <begin position="145"/>
        <end position="172"/>
    </location>
</feature>
<evidence type="ECO:0008006" key="4">
    <source>
        <dbReference type="Google" id="ProtNLM"/>
    </source>
</evidence>
<feature type="transmembrane region" description="Helical" evidence="1">
    <location>
        <begin position="178"/>
        <end position="198"/>
    </location>
</feature>
<evidence type="ECO:0000313" key="2">
    <source>
        <dbReference type="EMBL" id="OGG05023.1"/>
    </source>
</evidence>
<name>A0A1F5YY52_9BACT</name>
<reference evidence="2 3" key="1">
    <citation type="journal article" date="2016" name="Nat. Commun.">
        <title>Thousands of microbial genomes shed light on interconnected biogeochemical processes in an aquifer system.</title>
        <authorList>
            <person name="Anantharaman K."/>
            <person name="Brown C.T."/>
            <person name="Hug L.A."/>
            <person name="Sharon I."/>
            <person name="Castelle C.J."/>
            <person name="Probst A.J."/>
            <person name="Thomas B.C."/>
            <person name="Singh A."/>
            <person name="Wilkins M.J."/>
            <person name="Karaoz U."/>
            <person name="Brodie E.L."/>
            <person name="Williams K.H."/>
            <person name="Hubbard S.S."/>
            <person name="Banfield J.F."/>
        </authorList>
    </citation>
    <scope>NUCLEOTIDE SEQUENCE [LARGE SCALE GENOMIC DNA]</scope>
</reference>
<dbReference type="PANTHER" id="PTHR36832:SF1">
    <property type="entry name" value="SLR1174 PROTEIN"/>
    <property type="match status" value="1"/>
</dbReference>
<dbReference type="InterPro" id="IPR010390">
    <property type="entry name" value="ABC-2_transporter-like"/>
</dbReference>
<dbReference type="STRING" id="1798374.A2Z33_07100"/>
<sequence length="266" mass="30710">MRHWRMLLLHFEHTFEYRSRNFVWFLVELVNPLLILLYWYWAIGDRSGTSLPISASVITAYYFWMIFAGAILSVHIEEDVAVLDIQEGGLSRYLLRPFPYFLLKFYEELPWRLIQGIFGLIIIAGFAVIFRIFDGITPLTWGRILLIIETCIAGYTISFLFKMIVGLSAFWVTDYQGLHQFTEVVMLAFAGFLVPLDIMPEGFRTLANILPFPYMIYYPVMAMIGRIDSQALPPVIIGQMVWLIILGVVSLRIWKAGTRLYAGVGQ</sequence>
<feature type="transmembrane region" description="Helical" evidence="1">
    <location>
        <begin position="22"/>
        <end position="41"/>
    </location>
</feature>
<dbReference type="Proteomes" id="UP000178448">
    <property type="component" value="Unassembled WGS sequence"/>
</dbReference>
<keyword evidence="1" id="KW-1133">Transmembrane helix</keyword>
<evidence type="ECO:0000313" key="3">
    <source>
        <dbReference type="Proteomes" id="UP000178448"/>
    </source>
</evidence>
<evidence type="ECO:0000256" key="1">
    <source>
        <dbReference type="SAM" id="Phobius"/>
    </source>
</evidence>
<gene>
    <name evidence="2" type="ORF">A2Z33_07100</name>
</gene>
<keyword evidence="1" id="KW-0472">Membrane</keyword>
<dbReference type="EMBL" id="MFJD01000001">
    <property type="protein sequence ID" value="OGG05023.1"/>
    <property type="molecule type" value="Genomic_DNA"/>
</dbReference>
<accession>A0A1F5YY52</accession>
<dbReference type="PANTHER" id="PTHR36832">
    <property type="entry name" value="SLR1174 PROTEIN-RELATED"/>
    <property type="match status" value="1"/>
</dbReference>
<feature type="transmembrane region" description="Helical" evidence="1">
    <location>
        <begin position="53"/>
        <end position="76"/>
    </location>
</feature>
<keyword evidence="1" id="KW-0812">Transmembrane</keyword>
<feature type="transmembrane region" description="Helical" evidence="1">
    <location>
        <begin position="113"/>
        <end position="133"/>
    </location>
</feature>
<organism evidence="2 3">
    <name type="scientific">Candidatus Gottesmanbacteria bacterium RBG_16_52_11</name>
    <dbReference type="NCBI Taxonomy" id="1798374"/>
    <lineage>
        <taxon>Bacteria</taxon>
        <taxon>Candidatus Gottesmaniibacteriota</taxon>
    </lineage>
</organism>